<evidence type="ECO:0000313" key="2">
    <source>
        <dbReference type="Proteomes" id="UP000054721"/>
    </source>
</evidence>
<accession>A0A0V1KZC4</accession>
<evidence type="ECO:0000313" key="1">
    <source>
        <dbReference type="EMBL" id="KRZ52370.1"/>
    </source>
</evidence>
<dbReference type="Proteomes" id="UP000054721">
    <property type="component" value="Unassembled WGS sequence"/>
</dbReference>
<organism evidence="1 2">
    <name type="scientific">Trichinella nativa</name>
    <dbReference type="NCBI Taxonomy" id="6335"/>
    <lineage>
        <taxon>Eukaryota</taxon>
        <taxon>Metazoa</taxon>
        <taxon>Ecdysozoa</taxon>
        <taxon>Nematoda</taxon>
        <taxon>Enoplea</taxon>
        <taxon>Dorylaimia</taxon>
        <taxon>Trichinellida</taxon>
        <taxon>Trichinellidae</taxon>
        <taxon>Trichinella</taxon>
    </lineage>
</organism>
<dbReference type="EMBL" id="JYDW01000195">
    <property type="protein sequence ID" value="KRZ52370.1"/>
    <property type="molecule type" value="Genomic_DNA"/>
</dbReference>
<sequence>MEVVMLVGCKDFTFHFILTYFTVRDDERRREILGIRRCTPPSIELEGNLHRWRHLATQPSLHNGKTGRPRRSRRLAWASIQKTKFSAKVDVSEINGQRVDQHRRFAIVRQFVNPELGVCKFCRPFKPHSKPPNKPSSANAFSS</sequence>
<comment type="caution">
    <text evidence="1">The sequence shown here is derived from an EMBL/GenBank/DDBJ whole genome shotgun (WGS) entry which is preliminary data.</text>
</comment>
<proteinExistence type="predicted"/>
<gene>
    <name evidence="1" type="ORF">T02_15357</name>
</gene>
<dbReference type="AlphaFoldDB" id="A0A0V1KZC4"/>
<keyword evidence="2" id="KW-1185">Reference proteome</keyword>
<reference evidence="1 2" key="1">
    <citation type="submission" date="2015-05" db="EMBL/GenBank/DDBJ databases">
        <title>Evolution of Trichinella species and genotypes.</title>
        <authorList>
            <person name="Korhonen P.K."/>
            <person name="Edoardo P."/>
            <person name="Giuseppe L.R."/>
            <person name="Gasser R.B."/>
        </authorList>
    </citation>
    <scope>NUCLEOTIDE SEQUENCE [LARGE SCALE GENOMIC DNA]</scope>
    <source>
        <strain evidence="1">ISS10</strain>
    </source>
</reference>
<dbReference type="OrthoDB" id="10378604at2759"/>
<name>A0A0V1KZC4_9BILA</name>
<protein>
    <submittedName>
        <fullName evidence="1">Uncharacterized protein</fullName>
    </submittedName>
</protein>